<dbReference type="EMBL" id="LUGG01000009">
    <property type="protein sequence ID" value="OBZ72545.1"/>
    <property type="molecule type" value="Genomic_DNA"/>
</dbReference>
<feature type="transmembrane region" description="Helical" evidence="2">
    <location>
        <begin position="134"/>
        <end position="153"/>
    </location>
</feature>
<dbReference type="AlphaFoldDB" id="A0A1C7M6G6"/>
<sequence length="171" mass="18903">MVSNYISYFRHSDSAPPSSRKDGQEPGKVTVLHCMRCRARFLIHWQTALTHNAKTGKLGTTLRVQSVFEHNRHICRRSAPNRGYIGWADCVDTDGQAGAKNVHLAHVADENAPVACAHAVFAPVMQLGFAMQNIVAIVIGNVATMLHLVSLFANMAHYTDWALLAHLHRPV</sequence>
<comment type="caution">
    <text evidence="3">The sequence shown here is derived from an EMBL/GenBank/DDBJ whole genome shotgun (WGS) entry which is preliminary data.</text>
</comment>
<reference evidence="3 4" key="1">
    <citation type="submission" date="2016-03" db="EMBL/GenBank/DDBJ databases">
        <title>Whole genome sequencing of Grifola frondosa 9006-11.</title>
        <authorList>
            <person name="Min B."/>
            <person name="Park H."/>
            <person name="Kim J.-G."/>
            <person name="Cho H."/>
            <person name="Oh Y.-L."/>
            <person name="Kong W.-S."/>
            <person name="Choi I.-G."/>
        </authorList>
    </citation>
    <scope>NUCLEOTIDE SEQUENCE [LARGE SCALE GENOMIC DNA]</scope>
    <source>
        <strain evidence="3 4">9006-11</strain>
    </source>
</reference>
<evidence type="ECO:0000313" key="4">
    <source>
        <dbReference type="Proteomes" id="UP000092993"/>
    </source>
</evidence>
<dbReference type="Proteomes" id="UP000092993">
    <property type="component" value="Unassembled WGS sequence"/>
</dbReference>
<accession>A0A1C7M6G6</accession>
<protein>
    <submittedName>
        <fullName evidence="3">Uncharacterized protein</fullName>
    </submittedName>
</protein>
<keyword evidence="4" id="KW-1185">Reference proteome</keyword>
<evidence type="ECO:0000313" key="3">
    <source>
        <dbReference type="EMBL" id="OBZ72545.1"/>
    </source>
</evidence>
<organism evidence="3 4">
    <name type="scientific">Grifola frondosa</name>
    <name type="common">Maitake</name>
    <name type="synonym">Polyporus frondosus</name>
    <dbReference type="NCBI Taxonomy" id="5627"/>
    <lineage>
        <taxon>Eukaryota</taxon>
        <taxon>Fungi</taxon>
        <taxon>Dikarya</taxon>
        <taxon>Basidiomycota</taxon>
        <taxon>Agaricomycotina</taxon>
        <taxon>Agaricomycetes</taxon>
        <taxon>Polyporales</taxon>
        <taxon>Grifolaceae</taxon>
        <taxon>Grifola</taxon>
    </lineage>
</organism>
<feature type="region of interest" description="Disordered" evidence="1">
    <location>
        <begin position="1"/>
        <end position="26"/>
    </location>
</feature>
<keyword evidence="2" id="KW-0472">Membrane</keyword>
<evidence type="ECO:0000256" key="2">
    <source>
        <dbReference type="SAM" id="Phobius"/>
    </source>
</evidence>
<keyword evidence="2" id="KW-0812">Transmembrane</keyword>
<gene>
    <name evidence="3" type="ORF">A0H81_07976</name>
</gene>
<keyword evidence="2" id="KW-1133">Transmembrane helix</keyword>
<evidence type="ECO:0000256" key="1">
    <source>
        <dbReference type="SAM" id="MobiDB-lite"/>
    </source>
</evidence>
<name>A0A1C7M6G6_GRIFR</name>
<proteinExistence type="predicted"/>